<evidence type="ECO:0000313" key="3">
    <source>
        <dbReference type="EMBL" id="MCY3054107.1"/>
    </source>
</evidence>
<dbReference type="NCBIfam" id="TIGR04416">
    <property type="entry name" value="group_II_RT_mat"/>
    <property type="match status" value="1"/>
</dbReference>
<keyword evidence="3" id="KW-0548">Nucleotidyltransferase</keyword>
<dbReference type="EC" id="2.7.7.49" evidence="3"/>
<accession>A0ABT4C6R8</accession>
<dbReference type="GeneID" id="35767947"/>
<proteinExistence type="predicted"/>
<dbReference type="CDD" id="cd01651">
    <property type="entry name" value="RT_G2_intron"/>
    <property type="match status" value="1"/>
</dbReference>
<keyword evidence="3" id="KW-0695">RNA-directed DNA polymerase</keyword>
<evidence type="ECO:0000259" key="2">
    <source>
        <dbReference type="PROSITE" id="PS50878"/>
    </source>
</evidence>
<dbReference type="EMBL" id="JAOTML010000016">
    <property type="protein sequence ID" value="MCY3054107.1"/>
    <property type="molecule type" value="Genomic_DNA"/>
</dbReference>
<dbReference type="InterPro" id="IPR013597">
    <property type="entry name" value="Mat_intron_G2"/>
</dbReference>
<gene>
    <name evidence="3" type="primary">ltrA</name>
    <name evidence="3" type="ORF">ODY43_08965</name>
</gene>
<dbReference type="Pfam" id="PF08388">
    <property type="entry name" value="GIIM"/>
    <property type="match status" value="1"/>
</dbReference>
<dbReference type="Gene3D" id="3.30.70.270">
    <property type="match status" value="1"/>
</dbReference>
<evidence type="ECO:0000256" key="1">
    <source>
        <dbReference type="ARBA" id="ARBA00022457"/>
    </source>
</evidence>
<feature type="domain" description="Reverse transcriptase" evidence="2">
    <location>
        <begin position="87"/>
        <end position="314"/>
    </location>
</feature>
<dbReference type="InterPro" id="IPR000477">
    <property type="entry name" value="RT_dom"/>
</dbReference>
<keyword evidence="1" id="KW-0515">Mutator protein</keyword>
<protein>
    <submittedName>
        <fullName evidence="3">Group II intron reverse transcriptase/maturase</fullName>
        <ecNumber evidence="3">2.7.7.49</ecNumber>
    </submittedName>
</protein>
<dbReference type="GO" id="GO:0003964">
    <property type="term" value="F:RNA-directed DNA polymerase activity"/>
    <property type="evidence" value="ECO:0007669"/>
    <property type="project" value="UniProtKB-KW"/>
</dbReference>
<evidence type="ECO:0000313" key="4">
    <source>
        <dbReference type="Proteomes" id="UP001069145"/>
    </source>
</evidence>
<name>A0ABT4C6R8_9LACT</name>
<sequence>MGKAEKLRKQRSLQRNKVEPEKYAGVLSSRAIEYMKRHDGSLMSLVVREENLMRAAQSVRKNKGAAGIDGVSAKDAEAEVRKYLRPLQQKLMNATYKPQPVKRVEIPKANGGVRRLGIPVVRDRIVQQAIRQVIEPIIDPQLSPYSHGFRKGKSAHSALKQCVDYYETGYKVVVDCDLKNCFDNFNQDKMIHYLEQMVKDPAISRILRRFMSAGVIDLMGQLINSHTGTPQGGVISPLLCNVYLNELDRELERRGHRFVRYADDFAIFVKSKRAGERVLKSITTYIEKDLRLTVNHEKSQVGSPTRLKFLGCLIMPTRKGCRFRPTNEAKKKFKAKLKRLTSRKRPGPFKTIVKEINQVTQGWINYFGLGYIKTYIEDIEQWLNHRLRQLILKRWKNCRTKIIRLMRLGLDSDSAKRIAFSRKKYWRLSKTPEVHYALTTKRLRQWGLKSLTLLAKSAYLRY</sequence>
<comment type="caution">
    <text evidence="3">The sequence shown here is derived from an EMBL/GenBank/DDBJ whole genome shotgun (WGS) entry which is preliminary data.</text>
</comment>
<keyword evidence="3" id="KW-0808">Transferase</keyword>
<dbReference type="InterPro" id="IPR043502">
    <property type="entry name" value="DNA/RNA_pol_sf"/>
</dbReference>
<dbReference type="Proteomes" id="UP001069145">
    <property type="component" value="Unassembled WGS sequence"/>
</dbReference>
<dbReference type="PANTHER" id="PTHR34047">
    <property type="entry name" value="NUCLEAR INTRON MATURASE 1, MITOCHONDRIAL-RELATED"/>
    <property type="match status" value="1"/>
</dbReference>
<reference evidence="3" key="1">
    <citation type="submission" date="2022-09" db="EMBL/GenBank/DDBJ databases">
        <title>Aerococcus urinae taxonomy study.</title>
        <authorList>
            <person name="Christensen J."/>
            <person name="Senneby E."/>
        </authorList>
    </citation>
    <scope>NUCLEOTIDE SEQUENCE</scope>
    <source>
        <strain evidence="3">NLD-066-U95</strain>
    </source>
</reference>
<dbReference type="PROSITE" id="PS50878">
    <property type="entry name" value="RT_POL"/>
    <property type="match status" value="1"/>
</dbReference>
<organism evidence="3 4">
    <name type="scientific">Aerococcus urinae</name>
    <dbReference type="NCBI Taxonomy" id="1376"/>
    <lineage>
        <taxon>Bacteria</taxon>
        <taxon>Bacillati</taxon>
        <taxon>Bacillota</taxon>
        <taxon>Bacilli</taxon>
        <taxon>Lactobacillales</taxon>
        <taxon>Aerococcaceae</taxon>
        <taxon>Aerococcus</taxon>
    </lineage>
</organism>
<keyword evidence="4" id="KW-1185">Reference proteome</keyword>
<dbReference type="InterPro" id="IPR030931">
    <property type="entry name" value="Group_II_RT_mat"/>
</dbReference>
<dbReference type="RefSeq" id="WP_230082297.1">
    <property type="nucleotide sequence ID" value="NZ_CAJHLI010000023.1"/>
</dbReference>
<dbReference type="SUPFAM" id="SSF56672">
    <property type="entry name" value="DNA/RNA polymerases"/>
    <property type="match status" value="1"/>
</dbReference>
<dbReference type="InterPro" id="IPR043128">
    <property type="entry name" value="Rev_trsase/Diguanyl_cyclase"/>
</dbReference>
<dbReference type="PANTHER" id="PTHR34047:SF8">
    <property type="entry name" value="PROTEIN YKFC"/>
    <property type="match status" value="1"/>
</dbReference>
<dbReference type="Pfam" id="PF00078">
    <property type="entry name" value="RVT_1"/>
    <property type="match status" value="1"/>
</dbReference>
<dbReference type="InterPro" id="IPR051083">
    <property type="entry name" value="GrpII_Intron_Splice-Mob/Def"/>
</dbReference>